<dbReference type="OrthoDB" id="9767863at2"/>
<evidence type="ECO:0000256" key="1">
    <source>
        <dbReference type="SAM" id="Phobius"/>
    </source>
</evidence>
<feature type="transmembrane region" description="Helical" evidence="1">
    <location>
        <begin position="36"/>
        <end position="55"/>
    </location>
</feature>
<keyword evidence="1" id="KW-1133">Transmembrane helix</keyword>
<evidence type="ECO:0000313" key="4">
    <source>
        <dbReference type="Proteomes" id="UP000070299"/>
    </source>
</evidence>
<feature type="transmembrane region" description="Helical" evidence="1">
    <location>
        <begin position="286"/>
        <end position="310"/>
    </location>
</feature>
<gene>
    <name evidence="3" type="ORF">AX660_17990</name>
</gene>
<evidence type="ECO:0000313" key="3">
    <source>
        <dbReference type="EMBL" id="KXI28266.1"/>
    </source>
</evidence>
<dbReference type="GO" id="GO:0000271">
    <property type="term" value="P:polysaccharide biosynthetic process"/>
    <property type="evidence" value="ECO:0007669"/>
    <property type="project" value="TreeGrafter"/>
</dbReference>
<feature type="transmembrane region" description="Helical" evidence="1">
    <location>
        <begin position="248"/>
        <end position="265"/>
    </location>
</feature>
<keyword evidence="1" id="KW-0812">Transmembrane</keyword>
<dbReference type="AlphaFoldDB" id="A0A135ZZ54"/>
<feature type="transmembrane region" description="Helical" evidence="1">
    <location>
        <begin position="165"/>
        <end position="182"/>
    </location>
</feature>
<sequence>MLYKLESLRGLAALLVVLYHCQIKVGNFSFQFIQNSYLFVDFFFVLSGFVMSLAYGVRIHNGFPFKAYIIARLGRLYPLHITILLVWLVYLTFKQILFVYGFGGSEQFDENNNFVSFVTHVFFIQSFGINDGNSWNVPSWSISSEFFAYVFFFIFSLYIDKKSKIIPCIIVSVTAYAFLISLGRDSLNITHDYGGIRCIGAFYLGVILHRIQDSIQEESWSIKYIQLLELLTVTFLVTTVSLASISPYSFVLALLAFMFAIFVFSSKKDGVIGSILNKQILRLIGLWSYSIYMIHSIMISVTQLILEYIFDLVVSEFNPFRSVLFSLFVMSITVVFASLTYKFIEVPFRDMAKLYAKKLCMS</sequence>
<dbReference type="PANTHER" id="PTHR23028">
    <property type="entry name" value="ACETYLTRANSFERASE"/>
    <property type="match status" value="1"/>
</dbReference>
<feature type="transmembrane region" description="Helical" evidence="1">
    <location>
        <begin position="322"/>
        <end position="344"/>
    </location>
</feature>
<organism evidence="3 4">
    <name type="scientific">Paraglaciecola hydrolytica</name>
    <dbReference type="NCBI Taxonomy" id="1799789"/>
    <lineage>
        <taxon>Bacteria</taxon>
        <taxon>Pseudomonadati</taxon>
        <taxon>Pseudomonadota</taxon>
        <taxon>Gammaproteobacteria</taxon>
        <taxon>Alteromonadales</taxon>
        <taxon>Alteromonadaceae</taxon>
        <taxon>Paraglaciecola</taxon>
    </lineage>
</organism>
<protein>
    <recommendedName>
        <fullName evidence="2">Acyltransferase 3 domain-containing protein</fullName>
    </recommendedName>
</protein>
<dbReference type="EMBL" id="LSNE01000007">
    <property type="protein sequence ID" value="KXI28266.1"/>
    <property type="molecule type" value="Genomic_DNA"/>
</dbReference>
<feature type="transmembrane region" description="Helical" evidence="1">
    <location>
        <begin position="140"/>
        <end position="158"/>
    </location>
</feature>
<dbReference type="Proteomes" id="UP000070299">
    <property type="component" value="Unassembled WGS sequence"/>
</dbReference>
<dbReference type="InterPro" id="IPR002656">
    <property type="entry name" value="Acyl_transf_3_dom"/>
</dbReference>
<comment type="caution">
    <text evidence="3">The sequence shown here is derived from an EMBL/GenBank/DDBJ whole genome shotgun (WGS) entry which is preliminary data.</text>
</comment>
<proteinExistence type="predicted"/>
<dbReference type="InterPro" id="IPR050879">
    <property type="entry name" value="Acyltransferase_3"/>
</dbReference>
<accession>A0A135ZZ54</accession>
<keyword evidence="1" id="KW-0472">Membrane</keyword>
<dbReference type="Pfam" id="PF01757">
    <property type="entry name" value="Acyl_transf_3"/>
    <property type="match status" value="1"/>
</dbReference>
<dbReference type="RefSeq" id="WP_068378397.1">
    <property type="nucleotide sequence ID" value="NZ_LSNE01000007.1"/>
</dbReference>
<keyword evidence="4" id="KW-1185">Reference proteome</keyword>
<feature type="domain" description="Acyltransferase 3" evidence="2">
    <location>
        <begin position="3"/>
        <end position="337"/>
    </location>
</feature>
<reference evidence="4" key="1">
    <citation type="submission" date="2016-02" db="EMBL/GenBank/DDBJ databases">
        <authorList>
            <person name="Schultz-Johansen M."/>
            <person name="Glaring M.A."/>
            <person name="Bech P.K."/>
            <person name="Stougaard P."/>
        </authorList>
    </citation>
    <scope>NUCLEOTIDE SEQUENCE [LARGE SCALE GENOMIC DNA]</scope>
    <source>
        <strain evidence="4">S66</strain>
    </source>
</reference>
<name>A0A135ZZ54_9ALTE</name>
<feature type="transmembrane region" description="Helical" evidence="1">
    <location>
        <begin position="76"/>
        <end position="93"/>
    </location>
</feature>
<dbReference type="PANTHER" id="PTHR23028:SF131">
    <property type="entry name" value="BLR2367 PROTEIN"/>
    <property type="match status" value="1"/>
</dbReference>
<dbReference type="GO" id="GO:0016747">
    <property type="term" value="F:acyltransferase activity, transferring groups other than amino-acyl groups"/>
    <property type="evidence" value="ECO:0007669"/>
    <property type="project" value="InterPro"/>
</dbReference>
<dbReference type="GO" id="GO:0016020">
    <property type="term" value="C:membrane"/>
    <property type="evidence" value="ECO:0007669"/>
    <property type="project" value="TreeGrafter"/>
</dbReference>
<evidence type="ECO:0000259" key="2">
    <source>
        <dbReference type="Pfam" id="PF01757"/>
    </source>
</evidence>